<reference evidence="2" key="2">
    <citation type="submission" date="2013-03" db="EMBL/GenBank/DDBJ databases">
        <title>The Cellulophaga phages: a novel, diverse, and globally ubiquitous model system.</title>
        <authorList>
            <person name="Holmfeldt K."/>
            <person name="Solonenko N."/>
            <person name="Shah M."/>
            <person name="Corrier K."/>
            <person name="Riemann L."/>
            <person name="VerBerkmoes N.C."/>
            <person name="Sullivan M.B."/>
        </authorList>
    </citation>
    <scope>NUCLEOTIDE SEQUENCE [LARGE SCALE GENOMIC DNA]</scope>
</reference>
<name>S0A2V7_9CAUD</name>
<accession>S0A2V7</accession>
<reference evidence="1 2" key="1">
    <citation type="journal article" date="2013" name="Proc. Natl. Acad. Sci. U.S.A.">
        <title>Twelve previously unknown phage genera are ubiquitous in global oceans.</title>
        <authorList>
            <person name="Holmfeldt K."/>
            <person name="Solonenko N."/>
            <person name="Shah M."/>
            <person name="Corrier K."/>
            <person name="Riemann L."/>
            <person name="Verberkmoes N.C."/>
            <person name="Sullivan M.B."/>
        </authorList>
    </citation>
    <scope>NUCLEOTIDE SEQUENCE [LARGE SCALE GENOMIC DNA]</scope>
    <source>
        <strain evidence="1">Phi46:3</strain>
    </source>
</reference>
<organism evidence="1 2">
    <name type="scientific">Cellulophaga phage phi46:3</name>
    <dbReference type="NCBI Taxonomy" id="1327985"/>
    <lineage>
        <taxon>Viruses</taxon>
        <taxon>Duplodnaviria</taxon>
        <taxon>Heunggongvirae</taxon>
        <taxon>Uroviricota</taxon>
        <taxon>Caudoviricetes</taxon>
        <taxon>Pachyviridae</taxon>
        <taxon>Bacelvirus</taxon>
        <taxon>Bacelvirus phi46tres</taxon>
    </lineage>
</organism>
<dbReference type="OrthoDB" id="36068at10239"/>
<dbReference type="GeneID" id="16797281"/>
<gene>
    <name evidence="1" type="ORF">Phi46:3_gp048</name>
</gene>
<protein>
    <submittedName>
        <fullName evidence="1">Uncharacterized protein</fullName>
    </submittedName>
</protein>
<keyword evidence="2" id="KW-1185">Reference proteome</keyword>
<dbReference type="Proteomes" id="UP000014727">
    <property type="component" value="Segment"/>
</dbReference>
<evidence type="ECO:0000313" key="2">
    <source>
        <dbReference type="Proteomes" id="UP000014727"/>
    </source>
</evidence>
<dbReference type="RefSeq" id="YP_008241091.1">
    <property type="nucleotide sequence ID" value="NC_021792.1"/>
</dbReference>
<evidence type="ECO:0000313" key="1">
    <source>
        <dbReference type="EMBL" id="AGO48792.1"/>
    </source>
</evidence>
<dbReference type="EMBL" id="KC821622">
    <property type="protein sequence ID" value="AGO48792.1"/>
    <property type="molecule type" value="Genomic_DNA"/>
</dbReference>
<proteinExistence type="predicted"/>
<dbReference type="KEGG" id="vg:16797281"/>
<sequence>MELEINTTYTRTIKNSKLYFEYLGYSLEGFKRFLVWSDKYPKKEAVSLKDSYIKDMELTK</sequence>